<dbReference type="Proteomes" id="UP000398619">
    <property type="component" value="Unassembled WGS sequence"/>
</dbReference>
<dbReference type="InterPro" id="IPR039421">
    <property type="entry name" value="Type_1_exporter"/>
</dbReference>
<dbReference type="SMART" id="SM00382">
    <property type="entry name" value="AAA"/>
    <property type="match status" value="1"/>
</dbReference>
<keyword evidence="7 9" id="KW-1133">Transmembrane helix</keyword>
<dbReference type="InterPro" id="IPR011527">
    <property type="entry name" value="ABC1_TM_dom"/>
</dbReference>
<feature type="transmembrane region" description="Helical" evidence="9">
    <location>
        <begin position="254"/>
        <end position="272"/>
    </location>
</feature>
<dbReference type="SUPFAM" id="SSF90123">
    <property type="entry name" value="ABC transporter transmembrane region"/>
    <property type="match status" value="1"/>
</dbReference>
<reference evidence="12 13" key="1">
    <citation type="submission" date="2019-07" db="EMBL/GenBank/DDBJ databases">
        <authorList>
            <person name="Hibberd C M."/>
            <person name="Gehrig L. J."/>
            <person name="Chang H.-W."/>
            <person name="Venkatesh S."/>
        </authorList>
    </citation>
    <scope>NUCLEOTIDE SEQUENCE [LARGE SCALE GENOMIC DNA]</scope>
    <source>
        <strain evidence="12">Dorea_longicatena_SSTS_Bg7063</strain>
    </source>
</reference>
<evidence type="ECO:0000256" key="1">
    <source>
        <dbReference type="ARBA" id="ARBA00004651"/>
    </source>
</evidence>
<evidence type="ECO:0000259" key="10">
    <source>
        <dbReference type="PROSITE" id="PS50893"/>
    </source>
</evidence>
<dbReference type="AlphaFoldDB" id="A0A564T119"/>
<keyword evidence="2" id="KW-0813">Transport</keyword>
<protein>
    <submittedName>
        <fullName evidence="12">Putative ABC transporter ATP-binding protein</fullName>
    </submittedName>
</protein>
<evidence type="ECO:0000313" key="12">
    <source>
        <dbReference type="EMBL" id="VUX01147.1"/>
    </source>
</evidence>
<keyword evidence="8 9" id="KW-0472">Membrane</keyword>
<dbReference type="Pfam" id="PF00005">
    <property type="entry name" value="ABC_tran"/>
    <property type="match status" value="1"/>
</dbReference>
<dbReference type="Gene3D" id="1.20.1560.10">
    <property type="entry name" value="ABC transporter type 1, transmembrane domain"/>
    <property type="match status" value="1"/>
</dbReference>
<dbReference type="PROSITE" id="PS50929">
    <property type="entry name" value="ABC_TM1F"/>
    <property type="match status" value="1"/>
</dbReference>
<dbReference type="GO" id="GO:0140359">
    <property type="term" value="F:ABC-type transporter activity"/>
    <property type="evidence" value="ECO:0007669"/>
    <property type="project" value="InterPro"/>
</dbReference>
<dbReference type="EMBL" id="CABHNM010000029">
    <property type="protein sequence ID" value="VUX01147.1"/>
    <property type="molecule type" value="Genomic_DNA"/>
</dbReference>
<keyword evidence="3" id="KW-1003">Cell membrane</keyword>
<dbReference type="PROSITE" id="PS50893">
    <property type="entry name" value="ABC_TRANSPORTER_2"/>
    <property type="match status" value="1"/>
</dbReference>
<proteinExistence type="predicted"/>
<feature type="transmembrane region" description="Helical" evidence="9">
    <location>
        <begin position="135"/>
        <end position="159"/>
    </location>
</feature>
<evidence type="ECO:0000256" key="5">
    <source>
        <dbReference type="ARBA" id="ARBA00022741"/>
    </source>
</evidence>
<dbReference type="GO" id="GO:0005524">
    <property type="term" value="F:ATP binding"/>
    <property type="evidence" value="ECO:0007669"/>
    <property type="project" value="UniProtKB-KW"/>
</dbReference>
<feature type="domain" description="ABC transporter" evidence="10">
    <location>
        <begin position="338"/>
        <end position="572"/>
    </location>
</feature>
<dbReference type="InterPro" id="IPR003593">
    <property type="entry name" value="AAA+_ATPase"/>
</dbReference>
<evidence type="ECO:0000313" key="13">
    <source>
        <dbReference type="Proteomes" id="UP000398619"/>
    </source>
</evidence>
<comment type="subcellular location">
    <subcellularLocation>
        <location evidence="1">Cell membrane</location>
        <topology evidence="1">Multi-pass membrane protein</topology>
    </subcellularLocation>
</comment>
<evidence type="ECO:0000256" key="3">
    <source>
        <dbReference type="ARBA" id="ARBA00022475"/>
    </source>
</evidence>
<dbReference type="Pfam" id="PF00664">
    <property type="entry name" value="ABC_membrane"/>
    <property type="match status" value="1"/>
</dbReference>
<accession>A0A564T119</accession>
<dbReference type="PANTHER" id="PTHR24221">
    <property type="entry name" value="ATP-BINDING CASSETTE SUB-FAMILY B"/>
    <property type="match status" value="1"/>
</dbReference>
<keyword evidence="6 12" id="KW-0067">ATP-binding</keyword>
<dbReference type="PANTHER" id="PTHR24221:SF654">
    <property type="entry name" value="ATP-BINDING CASSETTE SUB-FAMILY B MEMBER 6"/>
    <property type="match status" value="1"/>
</dbReference>
<dbReference type="InterPro" id="IPR017871">
    <property type="entry name" value="ABC_transporter-like_CS"/>
</dbReference>
<dbReference type="RefSeq" id="WP_144100201.1">
    <property type="nucleotide sequence ID" value="NZ_CABHNM010000029.1"/>
</dbReference>
<dbReference type="GO" id="GO:0005886">
    <property type="term" value="C:plasma membrane"/>
    <property type="evidence" value="ECO:0007669"/>
    <property type="project" value="UniProtKB-SubCell"/>
</dbReference>
<feature type="transmembrane region" description="Helical" evidence="9">
    <location>
        <begin position="61"/>
        <end position="78"/>
    </location>
</feature>
<keyword evidence="5" id="KW-0547">Nucleotide-binding</keyword>
<dbReference type="PROSITE" id="PS00211">
    <property type="entry name" value="ABC_TRANSPORTER_1"/>
    <property type="match status" value="1"/>
</dbReference>
<evidence type="ECO:0000256" key="9">
    <source>
        <dbReference type="SAM" id="Phobius"/>
    </source>
</evidence>
<feature type="domain" description="ABC transmembrane type-1" evidence="11">
    <location>
        <begin position="24"/>
        <end position="307"/>
    </location>
</feature>
<feature type="transmembrane region" description="Helical" evidence="9">
    <location>
        <begin position="21"/>
        <end position="49"/>
    </location>
</feature>
<evidence type="ECO:0000259" key="11">
    <source>
        <dbReference type="PROSITE" id="PS50929"/>
    </source>
</evidence>
<feature type="transmembrane region" description="Helical" evidence="9">
    <location>
        <begin position="278"/>
        <end position="299"/>
    </location>
</feature>
<keyword evidence="4 9" id="KW-0812">Transmembrane</keyword>
<dbReference type="GO" id="GO:0016887">
    <property type="term" value="F:ATP hydrolysis activity"/>
    <property type="evidence" value="ECO:0007669"/>
    <property type="project" value="InterPro"/>
</dbReference>
<dbReference type="InterPro" id="IPR027417">
    <property type="entry name" value="P-loop_NTPase"/>
</dbReference>
<dbReference type="InterPro" id="IPR036640">
    <property type="entry name" value="ABC1_TM_sf"/>
</dbReference>
<sequence length="584" mass="64513">MEQKKQSFMQALDEFIRPNRQGYLFSVLTSILGVACSIVPYICAGQIITELIQGQTSVQKILPWVLFALAGYFLKVCFSNLSTSLSHKATFSTLEALRKAMVEKWQRVPMGYFQNNTLGSLKTSFVDRIDSMEPILAHMFPEMTANLLVPVAILIYLFLLDWRMALISLIVLPIGFALQMGCMKGFAEKYKEQIRITKKLNTTLVEYVNGIEVIKAFNQSAASYQKFTDAVNENAAFYVNWMHDTQKYMASSRAVMPTVLATVLPFGVLFYLQGSLSASAFVMIMILSLGIIKPLLAVVDYTDNFAMLGTIAGEVRTILDAPELIRPAQEIKITDTAISLENVRFHYNANTEVLHGIDLNIMPGTITALVGASGSGKSTIAKLIAGYWDVTDGSIKLGNIDLRNIPAEQLTNLIAYVSQDNFLFDDTIRENIRMGNPKATDQQVEQMAKAAGCDEFIRELPAGYDTKVGESGGQLSGGERQRIAIARAMMKNAPIIILDEATAYADVENEAIMQEAIAKLITGKTLLVIAHRLSTITDADNIVVVEDGKIAAQGQHSYLLKNCDLYRKMWAANQEAADEKEAVL</sequence>
<dbReference type="FunFam" id="3.40.50.300:FF:000221">
    <property type="entry name" value="Multidrug ABC transporter ATP-binding protein"/>
    <property type="match status" value="1"/>
</dbReference>
<evidence type="ECO:0000256" key="6">
    <source>
        <dbReference type="ARBA" id="ARBA00022840"/>
    </source>
</evidence>
<evidence type="ECO:0000256" key="4">
    <source>
        <dbReference type="ARBA" id="ARBA00022692"/>
    </source>
</evidence>
<evidence type="ECO:0000256" key="8">
    <source>
        <dbReference type="ARBA" id="ARBA00023136"/>
    </source>
</evidence>
<feature type="transmembrane region" description="Helical" evidence="9">
    <location>
        <begin position="165"/>
        <end position="187"/>
    </location>
</feature>
<name>A0A564T119_9FIRM</name>
<evidence type="ECO:0000256" key="7">
    <source>
        <dbReference type="ARBA" id="ARBA00022989"/>
    </source>
</evidence>
<dbReference type="InterPro" id="IPR003439">
    <property type="entry name" value="ABC_transporter-like_ATP-bd"/>
</dbReference>
<dbReference type="Gene3D" id="3.40.50.300">
    <property type="entry name" value="P-loop containing nucleotide triphosphate hydrolases"/>
    <property type="match status" value="1"/>
</dbReference>
<gene>
    <name evidence="12" type="ORF">DLSSTS7063_01164</name>
</gene>
<dbReference type="SUPFAM" id="SSF52540">
    <property type="entry name" value="P-loop containing nucleoside triphosphate hydrolases"/>
    <property type="match status" value="1"/>
</dbReference>
<organism evidence="12 13">
    <name type="scientific">Dorea longicatena</name>
    <dbReference type="NCBI Taxonomy" id="88431"/>
    <lineage>
        <taxon>Bacteria</taxon>
        <taxon>Bacillati</taxon>
        <taxon>Bacillota</taxon>
        <taxon>Clostridia</taxon>
        <taxon>Lachnospirales</taxon>
        <taxon>Lachnospiraceae</taxon>
        <taxon>Dorea</taxon>
    </lineage>
</organism>
<evidence type="ECO:0000256" key="2">
    <source>
        <dbReference type="ARBA" id="ARBA00022448"/>
    </source>
</evidence>